<dbReference type="InterPro" id="IPR029062">
    <property type="entry name" value="Class_I_gatase-like"/>
</dbReference>
<dbReference type="PIRSF" id="PIRSF000450">
    <property type="entry name" value="H_ser_succinyltr"/>
    <property type="match status" value="1"/>
</dbReference>
<dbReference type="PANTHER" id="PTHR20919">
    <property type="entry name" value="HOMOSERINE O-SUCCINYLTRANSFERASE"/>
    <property type="match status" value="1"/>
</dbReference>
<dbReference type="Gene3D" id="3.40.50.880">
    <property type="match status" value="1"/>
</dbReference>
<dbReference type="SUPFAM" id="SSF52317">
    <property type="entry name" value="Class I glutamine amidotransferase-like"/>
    <property type="match status" value="1"/>
</dbReference>
<reference evidence="10" key="2">
    <citation type="journal article" date="2021" name="PeerJ">
        <title>Extensive microbial diversity within the chicken gut microbiome revealed by metagenomics and culture.</title>
        <authorList>
            <person name="Gilroy R."/>
            <person name="Ravi A."/>
            <person name="Getino M."/>
            <person name="Pursley I."/>
            <person name="Horton D.L."/>
            <person name="Alikhan N.F."/>
            <person name="Baker D."/>
            <person name="Gharbi K."/>
            <person name="Hall N."/>
            <person name="Watson M."/>
            <person name="Adriaenssens E.M."/>
            <person name="Foster-Nyarko E."/>
            <person name="Jarju S."/>
            <person name="Secka A."/>
            <person name="Antonio M."/>
            <person name="Oren A."/>
            <person name="Chaudhuri R.R."/>
            <person name="La Ragione R."/>
            <person name="Hildebrand F."/>
            <person name="Pallen M.J."/>
        </authorList>
    </citation>
    <scope>NUCLEOTIDE SEQUENCE</scope>
    <source>
        <strain evidence="10">CHK123-3438</strain>
    </source>
</reference>
<feature type="active site" description="Proton acceptor" evidence="8">
    <location>
        <position position="235"/>
    </location>
</feature>
<dbReference type="EC" id="2.3.1.31" evidence="8"/>
<dbReference type="GO" id="GO:0008899">
    <property type="term" value="F:homoserine O-succinyltransferase activity"/>
    <property type="evidence" value="ECO:0007669"/>
    <property type="project" value="UniProtKB-UniRule"/>
</dbReference>
<dbReference type="EMBL" id="DVKS01000011">
    <property type="protein sequence ID" value="HIT40565.1"/>
    <property type="molecule type" value="Genomic_DNA"/>
</dbReference>
<comment type="pathway">
    <text evidence="8">Amino-acid biosynthesis; L-methionine biosynthesis via de novo pathway; O-acetyl-L-homoserine from L-homoserine: step 1/1.</text>
</comment>
<comment type="catalytic activity">
    <reaction evidence="7 8">
        <text>L-homoserine + acetyl-CoA = O-acetyl-L-homoserine + CoA</text>
        <dbReference type="Rhea" id="RHEA:13701"/>
        <dbReference type="ChEBI" id="CHEBI:57287"/>
        <dbReference type="ChEBI" id="CHEBI:57288"/>
        <dbReference type="ChEBI" id="CHEBI:57476"/>
        <dbReference type="ChEBI" id="CHEBI:57716"/>
        <dbReference type="EC" id="2.3.1.31"/>
    </reaction>
</comment>
<evidence type="ECO:0000256" key="3">
    <source>
        <dbReference type="ARBA" id="ARBA00022605"/>
    </source>
</evidence>
<keyword evidence="6 8" id="KW-0012">Acyltransferase</keyword>
<name>A0A9D1GG82_9FIRM</name>
<evidence type="ECO:0000256" key="1">
    <source>
        <dbReference type="ARBA" id="ARBA00004496"/>
    </source>
</evidence>
<comment type="function">
    <text evidence="8">Transfers an acetyl group from acetyl-CoA to L-homoserine, forming acetyl-L-homoserine.</text>
</comment>
<evidence type="ECO:0000256" key="5">
    <source>
        <dbReference type="ARBA" id="ARBA00023167"/>
    </source>
</evidence>
<feature type="binding site" evidence="8">
    <location>
        <position position="249"/>
    </location>
    <ligand>
        <name>substrate</name>
    </ligand>
</feature>
<keyword evidence="2 8" id="KW-0963">Cytoplasm</keyword>
<keyword evidence="5 8" id="KW-0486">Methionine biosynthesis</keyword>
<feature type="binding site" evidence="8">
    <location>
        <position position="163"/>
    </location>
    <ligand>
        <name>substrate</name>
    </ligand>
</feature>
<comment type="caution">
    <text evidence="8">Lacks conserved residue(s) required for the propagation of feature annotation.</text>
</comment>
<evidence type="ECO:0000256" key="7">
    <source>
        <dbReference type="ARBA" id="ARBA00049043"/>
    </source>
</evidence>
<keyword evidence="4 8" id="KW-0808">Transferase</keyword>
<evidence type="ECO:0000313" key="10">
    <source>
        <dbReference type="EMBL" id="HIT40565.1"/>
    </source>
</evidence>
<dbReference type="Pfam" id="PF04204">
    <property type="entry name" value="HTS"/>
    <property type="match status" value="1"/>
</dbReference>
<dbReference type="InterPro" id="IPR005697">
    <property type="entry name" value="HST_MetA"/>
</dbReference>
<evidence type="ECO:0000313" key="11">
    <source>
        <dbReference type="Proteomes" id="UP000886860"/>
    </source>
</evidence>
<dbReference type="Proteomes" id="UP000886860">
    <property type="component" value="Unassembled WGS sequence"/>
</dbReference>
<dbReference type="HAMAP" id="MF_00295">
    <property type="entry name" value="MetA_acyltransf"/>
    <property type="match status" value="1"/>
</dbReference>
<dbReference type="AlphaFoldDB" id="A0A9D1GG82"/>
<comment type="caution">
    <text evidence="10">The sequence shown here is derived from an EMBL/GenBank/DDBJ whole genome shotgun (WGS) entry which is preliminary data.</text>
</comment>
<evidence type="ECO:0000256" key="2">
    <source>
        <dbReference type="ARBA" id="ARBA00022490"/>
    </source>
</evidence>
<protein>
    <recommendedName>
        <fullName evidence="8">Homoserine O-acetyltransferase</fullName>
        <shortName evidence="8">HAT</shortName>
        <ecNumber evidence="8">2.3.1.31</ecNumber>
    </recommendedName>
    <alternativeName>
        <fullName evidence="8">Homoserine transacetylase</fullName>
        <shortName evidence="8">HTA</shortName>
    </alternativeName>
</protein>
<proteinExistence type="inferred from homology"/>
<feature type="site" description="Important for acyl-CoA specificity" evidence="8">
    <location>
        <position position="111"/>
    </location>
</feature>
<keyword evidence="3 8" id="KW-0028">Amino-acid biosynthesis</keyword>
<evidence type="ECO:0000256" key="6">
    <source>
        <dbReference type="ARBA" id="ARBA00023315"/>
    </source>
</evidence>
<dbReference type="GO" id="GO:0005737">
    <property type="term" value="C:cytoplasm"/>
    <property type="evidence" value="ECO:0007669"/>
    <property type="project" value="UniProtKB-SubCell"/>
</dbReference>
<dbReference type="CDD" id="cd03131">
    <property type="entry name" value="GATase1_HTS"/>
    <property type="match status" value="1"/>
</dbReference>
<dbReference type="PANTHER" id="PTHR20919:SF0">
    <property type="entry name" value="HOMOSERINE O-SUCCINYLTRANSFERASE"/>
    <property type="match status" value="1"/>
</dbReference>
<evidence type="ECO:0000256" key="8">
    <source>
        <dbReference type="HAMAP-Rule" id="MF_00295"/>
    </source>
</evidence>
<feature type="binding site" evidence="8">
    <location>
        <position position="192"/>
    </location>
    <ligand>
        <name>substrate</name>
    </ligand>
</feature>
<evidence type="ECO:0000256" key="4">
    <source>
        <dbReference type="ARBA" id="ARBA00022679"/>
    </source>
</evidence>
<dbReference type="InterPro" id="IPR033752">
    <property type="entry name" value="MetA_family"/>
</dbReference>
<comment type="similarity">
    <text evidence="8">Belongs to the MetA family.</text>
</comment>
<feature type="active site" description="Acyl-thioester intermediate" evidence="8 9">
    <location>
        <position position="142"/>
    </location>
</feature>
<accession>A0A9D1GG82</accession>
<dbReference type="GO" id="GO:0019281">
    <property type="term" value="P:L-methionine biosynthetic process from homoserine via O-succinyl-L-homoserine and cystathionine"/>
    <property type="evidence" value="ECO:0007669"/>
    <property type="project" value="InterPro"/>
</dbReference>
<feature type="active site" evidence="8">
    <location>
        <position position="237"/>
    </location>
</feature>
<feature type="site" description="Important for substrate specificity" evidence="8">
    <location>
        <position position="192"/>
    </location>
</feature>
<dbReference type="FunFam" id="3.40.50.880:FF:000004">
    <property type="entry name" value="Homoserine O-succinyltransferase"/>
    <property type="match status" value="1"/>
</dbReference>
<organism evidence="10 11">
    <name type="scientific">Candidatus Caccovicinus merdipullorum</name>
    <dbReference type="NCBI Taxonomy" id="2840724"/>
    <lineage>
        <taxon>Bacteria</taxon>
        <taxon>Bacillati</taxon>
        <taxon>Bacillota</taxon>
        <taxon>Clostridia</taxon>
        <taxon>Eubacteriales</taxon>
        <taxon>Candidatus Caccovicinus</taxon>
    </lineage>
</organism>
<reference evidence="10" key="1">
    <citation type="submission" date="2020-10" db="EMBL/GenBank/DDBJ databases">
        <authorList>
            <person name="Gilroy R."/>
        </authorList>
    </citation>
    <scope>NUCLEOTIDE SEQUENCE</scope>
    <source>
        <strain evidence="10">CHK123-3438</strain>
    </source>
</reference>
<sequence>MPIKVQKDLPAKAVLESENIFTMDEDRALRQDIRPLEILILNLMPIKEDTETQLLRALSNTPLQVDCTFLMVATHVSKNTSMSHLNKFYVTFQDIRHKRYDGMIITGAPVENLEFEEVNYWEELKMIMEWSKTHVTSTMHICWGAQAGLYYHYGICKYPRKTKLSGIYEHRVLDRKVPLVRSFNDYFMAPHSRFTEVRREDIAKHPDLVILAESDEAGVFLVMSRDGRQIFVQGHPEYDRMTLNNEYYRDLSKGMNPAIPCNYYPDDDPCEHPILSWRNTGNTLYSNWLNFYVYQTTPYQL</sequence>
<gene>
    <name evidence="10" type="primary">metA</name>
    <name evidence="8" type="synonym">metAA</name>
    <name evidence="10" type="ORF">IAB60_00440</name>
</gene>
<comment type="subcellular location">
    <subcellularLocation>
        <location evidence="1 8">Cytoplasm</location>
    </subcellularLocation>
</comment>
<evidence type="ECO:0000256" key="9">
    <source>
        <dbReference type="PIRSR" id="PIRSR000450-1"/>
    </source>
</evidence>
<dbReference type="NCBIfam" id="TIGR01001">
    <property type="entry name" value="metA"/>
    <property type="match status" value="1"/>
</dbReference>
<dbReference type="GO" id="GO:0004414">
    <property type="term" value="F:homoserine O-acetyltransferase activity"/>
    <property type="evidence" value="ECO:0007669"/>
    <property type="project" value="UniProtKB-EC"/>
</dbReference>